<protein>
    <submittedName>
        <fullName evidence="1">Uncharacterized protein</fullName>
    </submittedName>
</protein>
<organism evidence="1 2">
    <name type="scientific">Punica granatum</name>
    <name type="common">Pomegranate</name>
    <dbReference type="NCBI Taxonomy" id="22663"/>
    <lineage>
        <taxon>Eukaryota</taxon>
        <taxon>Viridiplantae</taxon>
        <taxon>Streptophyta</taxon>
        <taxon>Embryophyta</taxon>
        <taxon>Tracheophyta</taxon>
        <taxon>Spermatophyta</taxon>
        <taxon>Magnoliopsida</taxon>
        <taxon>eudicotyledons</taxon>
        <taxon>Gunneridae</taxon>
        <taxon>Pentapetalae</taxon>
        <taxon>rosids</taxon>
        <taxon>malvids</taxon>
        <taxon>Myrtales</taxon>
        <taxon>Lythraceae</taxon>
        <taxon>Punica</taxon>
    </lineage>
</organism>
<gene>
    <name evidence="1" type="ORF">CRG98_048120</name>
</gene>
<feature type="non-terminal residue" evidence="1">
    <location>
        <position position="89"/>
    </location>
</feature>
<keyword evidence="2" id="KW-1185">Reference proteome</keyword>
<evidence type="ECO:0000313" key="2">
    <source>
        <dbReference type="Proteomes" id="UP000233551"/>
    </source>
</evidence>
<evidence type="ECO:0000313" key="1">
    <source>
        <dbReference type="EMBL" id="PKI31489.1"/>
    </source>
</evidence>
<dbReference type="Proteomes" id="UP000233551">
    <property type="component" value="Unassembled WGS sequence"/>
</dbReference>
<proteinExistence type="predicted"/>
<reference evidence="1 2" key="1">
    <citation type="submission" date="2017-11" db="EMBL/GenBank/DDBJ databases">
        <title>De-novo sequencing of pomegranate (Punica granatum L.) genome.</title>
        <authorList>
            <person name="Akparov Z."/>
            <person name="Amiraslanov A."/>
            <person name="Hajiyeva S."/>
            <person name="Abbasov M."/>
            <person name="Kaur K."/>
            <person name="Hamwieh A."/>
            <person name="Solovyev V."/>
            <person name="Salamov A."/>
            <person name="Braich B."/>
            <person name="Kosarev P."/>
            <person name="Mahmoud A."/>
            <person name="Hajiyev E."/>
            <person name="Babayeva S."/>
            <person name="Izzatullayeva V."/>
            <person name="Mammadov A."/>
            <person name="Mammadov A."/>
            <person name="Sharifova S."/>
            <person name="Ojaghi J."/>
            <person name="Eynullazada K."/>
            <person name="Bayramov B."/>
            <person name="Abdulazimova A."/>
            <person name="Shahmuradov I."/>
        </authorList>
    </citation>
    <scope>NUCLEOTIDE SEQUENCE [LARGE SCALE GENOMIC DNA]</scope>
    <source>
        <strain evidence="2">cv. AG2017</strain>
        <tissue evidence="1">Leaf</tissue>
    </source>
</reference>
<name>A0A2I0HIG2_PUNGR</name>
<accession>A0A2I0HIG2</accession>
<sequence>MYEGKSRGSGRGSREKEAAAALSGEWVGTLAPATARCEVGLVGLLRDGSRLPWARLMVCFDDVNCGFGVNGGCRIGLGGLPKFLRGLRR</sequence>
<comment type="caution">
    <text evidence="1">The sequence shown here is derived from an EMBL/GenBank/DDBJ whole genome shotgun (WGS) entry which is preliminary data.</text>
</comment>
<dbReference type="EMBL" id="PGOL01008682">
    <property type="protein sequence ID" value="PKI31489.1"/>
    <property type="molecule type" value="Genomic_DNA"/>
</dbReference>
<dbReference type="AlphaFoldDB" id="A0A2I0HIG2"/>